<dbReference type="SMART" id="SM00812">
    <property type="entry name" value="Alpha_L_fucos"/>
    <property type="match status" value="1"/>
</dbReference>
<dbReference type="Pfam" id="PF00743">
    <property type="entry name" value="FMO-like"/>
    <property type="match status" value="1"/>
</dbReference>
<evidence type="ECO:0000256" key="12">
    <source>
        <dbReference type="ARBA" id="ARBA00022801"/>
    </source>
</evidence>
<dbReference type="InterPro" id="IPR020946">
    <property type="entry name" value="Flavin_mOase-like"/>
</dbReference>
<comment type="cofactor">
    <cofactor evidence="1 39">
        <name>FAD</name>
        <dbReference type="ChEBI" id="CHEBI:57692"/>
    </cofactor>
</comment>
<dbReference type="EC" id="1.-.-.-" evidence="39"/>
<comment type="similarity">
    <text evidence="5">Belongs to the glycosyl hydrolase 29 family.</text>
</comment>
<keyword evidence="22" id="KW-0325">Glycoprotein</keyword>
<evidence type="ECO:0000256" key="21">
    <source>
        <dbReference type="ARBA" id="ARBA00023136"/>
    </source>
</evidence>
<evidence type="ECO:0000256" key="16">
    <source>
        <dbReference type="ARBA" id="ARBA00022857"/>
    </source>
</evidence>
<keyword evidence="15" id="KW-0492">Microsome</keyword>
<dbReference type="InterPro" id="IPR050346">
    <property type="entry name" value="FMO-like"/>
</dbReference>
<keyword evidence="10 40" id="KW-0812">Transmembrane</keyword>
<keyword evidence="7" id="KW-0488">Methylation</keyword>
<keyword evidence="16" id="KW-0521">NADP</keyword>
<evidence type="ECO:0000256" key="32">
    <source>
        <dbReference type="ARBA" id="ARBA00048041"/>
    </source>
</evidence>
<evidence type="ECO:0000313" key="43">
    <source>
        <dbReference type="EnsemblMetazoa" id="G29443.3:cds"/>
    </source>
</evidence>
<evidence type="ECO:0000256" key="8">
    <source>
        <dbReference type="ARBA" id="ARBA00022553"/>
    </source>
</evidence>
<evidence type="ECO:0000256" key="10">
    <source>
        <dbReference type="ARBA" id="ARBA00022692"/>
    </source>
</evidence>
<evidence type="ECO:0000256" key="38">
    <source>
        <dbReference type="ARBA" id="ARBA00049475"/>
    </source>
</evidence>
<evidence type="ECO:0000256" key="28">
    <source>
        <dbReference type="ARBA" id="ARBA00047574"/>
    </source>
</evidence>
<evidence type="ECO:0000256" key="36">
    <source>
        <dbReference type="ARBA" id="ARBA00048990"/>
    </source>
</evidence>
<dbReference type="InterPro" id="IPR017853">
    <property type="entry name" value="GH"/>
</dbReference>
<dbReference type="GO" id="GO:0050660">
    <property type="term" value="F:flavin adenine dinucleotide binding"/>
    <property type="evidence" value="ECO:0007669"/>
    <property type="project" value="InterPro"/>
</dbReference>
<evidence type="ECO:0000256" key="25">
    <source>
        <dbReference type="ARBA" id="ARBA00045957"/>
    </source>
</evidence>
<evidence type="ECO:0000256" key="14">
    <source>
        <dbReference type="ARBA" id="ARBA00022827"/>
    </source>
</evidence>
<evidence type="ECO:0000256" key="20">
    <source>
        <dbReference type="ARBA" id="ARBA00023098"/>
    </source>
</evidence>
<comment type="catalytic activity">
    <reaction evidence="29">
        <text>sulcatone + NADPH + O2 + H(+) = 4-methylpent-3-en-1-yl acetate + NADP(+) + H2O</text>
        <dbReference type="Rhea" id="RHEA:54864"/>
        <dbReference type="ChEBI" id="CHEBI:15377"/>
        <dbReference type="ChEBI" id="CHEBI:15378"/>
        <dbReference type="ChEBI" id="CHEBI:15379"/>
        <dbReference type="ChEBI" id="CHEBI:16310"/>
        <dbReference type="ChEBI" id="CHEBI:57783"/>
        <dbReference type="ChEBI" id="CHEBI:58349"/>
        <dbReference type="ChEBI" id="CHEBI:138373"/>
    </reaction>
    <physiologicalReaction direction="left-to-right" evidence="29">
        <dbReference type="Rhea" id="RHEA:54865"/>
    </physiologicalReaction>
</comment>
<comment type="function">
    <text evidence="25">Broad spectrum monooxygenase that catalyzes the oxygenation of a wide variety of nitrogen- and sulfur-containing compounds including xenobiotics. Catalyzes the S-oxygenation of hypotaurine to produce taurine, an organic osmolyte involved in cell volume regulation as well as a variety of cytoprotective and developmental processes. In vitro, catalyzes the N-oxygenation of trimethylamine (TMA) to produce trimethylamine N-oxide (TMAO) and could therefore participate to the detoxification of this compound that is generated by the action of gut microbiota from dietary precursors such as choline, choline containing compounds, betaine or L-carnitine.</text>
</comment>
<name>A0A8W8LWI9_MAGGI</name>
<dbReference type="PANTHER" id="PTHR23023">
    <property type="entry name" value="DIMETHYLANILINE MONOOXYGENASE"/>
    <property type="match status" value="1"/>
</dbReference>
<keyword evidence="21 40" id="KW-0472">Membrane</keyword>
<evidence type="ECO:0000259" key="41">
    <source>
        <dbReference type="Pfam" id="PF01120"/>
    </source>
</evidence>
<comment type="catalytic activity">
    <reaction evidence="27">
        <text>hexan-3-one + NADPH + O2 + H(+) = propyl propanoate + NADP(+) + H2O</text>
        <dbReference type="Rhea" id="RHEA:54848"/>
        <dbReference type="ChEBI" id="CHEBI:15377"/>
        <dbReference type="ChEBI" id="CHEBI:15378"/>
        <dbReference type="ChEBI" id="CHEBI:15379"/>
        <dbReference type="ChEBI" id="CHEBI:57783"/>
        <dbReference type="ChEBI" id="CHEBI:58349"/>
        <dbReference type="ChEBI" id="CHEBI:89828"/>
        <dbReference type="ChEBI" id="CHEBI:89891"/>
    </reaction>
    <physiologicalReaction direction="left-to-right" evidence="27">
        <dbReference type="Rhea" id="RHEA:54849"/>
    </physiologicalReaction>
</comment>
<dbReference type="FunFam" id="3.20.20.80:FF:000027">
    <property type="entry name" value="Alpha-L-fucosidase"/>
    <property type="match status" value="1"/>
</dbReference>
<comment type="function">
    <text evidence="24">Acts as a Baeyer-Villiger monooxygenase on a broad range of substrates. Catalyzes the insertion of an oxygen atom into a carbon-carbon bond adjacent to a carbonyl, which converts ketones to esters. Active on diverse carbonyl compounds, whereas soft nucleophiles are mostly non- or poorly reactive. In contrast with other forms of FMO it is non- or poorly active on 'classical' substrates such as drugs, pesticides, and dietary components containing soft nucleophilic heteroatoms. Able to oxidize drug molecules bearing a carbonyl group on an aliphatic chain, such as nabumetone and pentoxifylline. Also, in the absence of substrates, shows slow but yet significant NADPH oxidase activity. Acts as a positive modulator of cholesterol biosynthesis as well as glucose homeostasis, promoting metabolic aging via pleiotropic effects.</text>
</comment>
<evidence type="ECO:0000256" key="31">
    <source>
        <dbReference type="ARBA" id="ARBA00047977"/>
    </source>
</evidence>
<keyword evidence="20" id="KW-0443">Lipid metabolism</keyword>
<sequence>MTMRVAIIGGGCCGLTAIKACTEAGLQPVCFERTGDICGLWRFTEDVIEGKGSVAKSTIIKTSKEMTAFSDFPPPPEFPVYMHQEYVCTYFRMYADKFDLKKYIRFKSEIERVSKSEDFVETGRWKLTIKDTTTGVSTEETFDAVVVCTGHHAYKHYAKFPGMEKFKGEIVHTHDYKYSAPYKNKKAIVVGVGNSGIDAAVDLSHVTSPVYLSTRRGAWVQRNIGPKGVPGDFVTTTRWNSYLESTLPQSWTDSANERRVNQNFDHTLYSVKPKHRISGQHPSVNDDLPLRLASGSVKMKPNIKRFTESHVEFDDGSIVTNVDVVVLATGYDYGYPFIDKDVVDVQENVLDFYLYEFLPDLEKQTMAFIGCIQPTGAIMPIAELQCRYAMQVFKGEKTLPSPAAMWADIKRRRSAVRGRYVNTQRHTIQVDYITFLDEMASKVGCKPNILRYLLTNPVFAMKLIFGPCTAYQYRLRGPNSWEGAKKAIENQWERTEKATMVKDPPAVERQGWGMPGLYTIAGVIMLAVLIRVFYCICITCALCYEPNWNSLDTRKNPEWYDEGKIGIFLHWGVYSVPGNMVWFWYYWKGQKLPEFVRFMKDHYPPNFQYADFAPQFRAEFFDADEWAKIFKDAGARYVVLTTKHHEGFTLWPSKYSFNWNAMSVGPKRDLVGEFSNAIKKSGLHLGLYHSLFEWFNPLYIKDKANNFNTQDFVMAKTMPELYELVNTYHPDYVWSDGVPSDSGNSSYWNAPEFVAWLYNESPVKQRVVTNDRWGIDTMCKHGGVLTCTDRYNPGKLKKRKWENAFTIDKKSWGFRRNAVLSDFMTMEEILYQVITTVSCGGNALIDAGPTPYGTIPPIFQERLKQLGSWLRVNGEGIYRTVPWLHQNDTVNPHVWYTVSKYSSVLVYAFLLEWPDNNIVKLGAPEPSSKTVVYLVGYPDPIPWKAGPNGGIQLTIPNIPLPQMPCMWAWAFRLIDLSN</sequence>
<evidence type="ECO:0000259" key="42">
    <source>
        <dbReference type="Pfam" id="PF16757"/>
    </source>
</evidence>
<dbReference type="InterPro" id="IPR000933">
    <property type="entry name" value="Glyco_hydro_29"/>
</dbReference>
<dbReference type="InterPro" id="IPR031919">
    <property type="entry name" value="Fucosidase_C"/>
</dbReference>
<evidence type="ECO:0000256" key="6">
    <source>
        <dbReference type="ARBA" id="ARBA00009183"/>
    </source>
</evidence>
<evidence type="ECO:0000256" key="27">
    <source>
        <dbReference type="ARBA" id="ARBA00047426"/>
    </source>
</evidence>
<evidence type="ECO:0000256" key="5">
    <source>
        <dbReference type="ARBA" id="ARBA00007951"/>
    </source>
</evidence>
<comment type="similarity">
    <text evidence="6 39">Belongs to the FMO family.</text>
</comment>
<comment type="catalytic activity">
    <reaction evidence="36">
        <text>heptan-4-one + NADPH + O2 + H(+) = propyl butanoate + NADP(+) + H2O</text>
        <dbReference type="Rhea" id="RHEA:54852"/>
        <dbReference type="ChEBI" id="CHEBI:15377"/>
        <dbReference type="ChEBI" id="CHEBI:15378"/>
        <dbReference type="ChEBI" id="CHEBI:15379"/>
        <dbReference type="ChEBI" id="CHEBI:57783"/>
        <dbReference type="ChEBI" id="CHEBI:58349"/>
        <dbReference type="ChEBI" id="CHEBI:89484"/>
        <dbReference type="ChEBI" id="CHEBI:89719"/>
    </reaction>
    <physiologicalReaction direction="left-to-right" evidence="36">
        <dbReference type="Rhea" id="RHEA:54853"/>
    </physiologicalReaction>
</comment>
<evidence type="ECO:0000256" key="39">
    <source>
        <dbReference type="RuleBase" id="RU361177"/>
    </source>
</evidence>
<keyword evidence="23" id="KW-0326">Glycosidase</keyword>
<evidence type="ECO:0000256" key="18">
    <source>
        <dbReference type="ARBA" id="ARBA00023002"/>
    </source>
</evidence>
<evidence type="ECO:0000256" key="17">
    <source>
        <dbReference type="ARBA" id="ARBA00022989"/>
    </source>
</evidence>
<comment type="catalytic activity">
    <reaction evidence="31">
        <text>hexan-3-one + NADPH + O2 + H(+) = ethyl butanoate + NADP(+) + H2O</text>
        <dbReference type="Rhea" id="RHEA:54844"/>
        <dbReference type="ChEBI" id="CHEBI:15377"/>
        <dbReference type="ChEBI" id="CHEBI:15378"/>
        <dbReference type="ChEBI" id="CHEBI:15379"/>
        <dbReference type="ChEBI" id="CHEBI:57783"/>
        <dbReference type="ChEBI" id="CHEBI:58349"/>
        <dbReference type="ChEBI" id="CHEBI:88764"/>
        <dbReference type="ChEBI" id="CHEBI:89891"/>
    </reaction>
    <physiologicalReaction direction="left-to-right" evidence="31">
        <dbReference type="Rhea" id="RHEA:54845"/>
    </physiologicalReaction>
</comment>
<accession>A0A8W8LWI9</accession>
<dbReference type="Pfam" id="PF16757">
    <property type="entry name" value="Fucosidase_C"/>
    <property type="match status" value="1"/>
</dbReference>
<evidence type="ECO:0000256" key="22">
    <source>
        <dbReference type="ARBA" id="ARBA00023180"/>
    </source>
</evidence>
<evidence type="ECO:0000256" key="11">
    <source>
        <dbReference type="ARBA" id="ARBA00022729"/>
    </source>
</evidence>
<evidence type="ECO:0000256" key="4">
    <source>
        <dbReference type="ARBA" id="ARBA00004524"/>
    </source>
</evidence>
<dbReference type="GO" id="GO:0004499">
    <property type="term" value="F:N,N-dimethylaniline monooxygenase activity"/>
    <property type="evidence" value="ECO:0007669"/>
    <property type="project" value="InterPro"/>
</dbReference>
<dbReference type="Proteomes" id="UP000005408">
    <property type="component" value="Unassembled WGS sequence"/>
</dbReference>
<comment type="catalytic activity">
    <reaction evidence="28">
        <text>heptan-2-one + NADPH + O2 + H(+) = pentyl acetate + NADP(+) + H2O</text>
        <dbReference type="Rhea" id="RHEA:54836"/>
        <dbReference type="ChEBI" id="CHEBI:5672"/>
        <dbReference type="ChEBI" id="CHEBI:15377"/>
        <dbReference type="ChEBI" id="CHEBI:15378"/>
        <dbReference type="ChEBI" id="CHEBI:15379"/>
        <dbReference type="ChEBI" id="CHEBI:57783"/>
        <dbReference type="ChEBI" id="CHEBI:58349"/>
        <dbReference type="ChEBI" id="CHEBI:87362"/>
    </reaction>
    <physiologicalReaction direction="left-to-right" evidence="28">
        <dbReference type="Rhea" id="RHEA:54837"/>
    </physiologicalReaction>
</comment>
<keyword evidence="9 39" id="KW-0285">Flavoprotein</keyword>
<evidence type="ECO:0000256" key="24">
    <source>
        <dbReference type="ARBA" id="ARBA00045722"/>
    </source>
</evidence>
<organism evidence="43 44">
    <name type="scientific">Magallana gigas</name>
    <name type="common">Pacific oyster</name>
    <name type="synonym">Crassostrea gigas</name>
    <dbReference type="NCBI Taxonomy" id="29159"/>
    <lineage>
        <taxon>Eukaryota</taxon>
        <taxon>Metazoa</taxon>
        <taxon>Spiralia</taxon>
        <taxon>Lophotrochozoa</taxon>
        <taxon>Mollusca</taxon>
        <taxon>Bivalvia</taxon>
        <taxon>Autobranchia</taxon>
        <taxon>Pteriomorphia</taxon>
        <taxon>Ostreida</taxon>
        <taxon>Ostreoidea</taxon>
        <taxon>Ostreidae</taxon>
        <taxon>Magallana</taxon>
    </lineage>
</organism>
<evidence type="ECO:0000256" key="13">
    <source>
        <dbReference type="ARBA" id="ARBA00022824"/>
    </source>
</evidence>
<dbReference type="InterPro" id="IPR036188">
    <property type="entry name" value="FAD/NAD-bd_sf"/>
</dbReference>
<dbReference type="SUPFAM" id="SSF51905">
    <property type="entry name" value="FAD/NAD(P)-binding domain"/>
    <property type="match status" value="2"/>
</dbReference>
<evidence type="ECO:0000256" key="34">
    <source>
        <dbReference type="ARBA" id="ARBA00048459"/>
    </source>
</evidence>
<dbReference type="GO" id="GO:0005789">
    <property type="term" value="C:endoplasmic reticulum membrane"/>
    <property type="evidence" value="ECO:0007669"/>
    <property type="project" value="UniProtKB-SubCell"/>
</dbReference>
<dbReference type="GO" id="GO:0004560">
    <property type="term" value="F:alpha-L-fucosidase activity"/>
    <property type="evidence" value="ECO:0007669"/>
    <property type="project" value="InterPro"/>
</dbReference>
<dbReference type="GO" id="GO:0005975">
    <property type="term" value="P:carbohydrate metabolic process"/>
    <property type="evidence" value="ECO:0007669"/>
    <property type="project" value="InterPro"/>
</dbReference>
<dbReference type="Pfam" id="PF01120">
    <property type="entry name" value="Alpha_L_fucos"/>
    <property type="match status" value="1"/>
</dbReference>
<dbReference type="InterPro" id="IPR057739">
    <property type="entry name" value="Glyco_hydro_29_N"/>
</dbReference>
<proteinExistence type="inferred from homology"/>
<evidence type="ECO:0000256" key="9">
    <source>
        <dbReference type="ARBA" id="ARBA00022630"/>
    </source>
</evidence>
<evidence type="ECO:0000256" key="35">
    <source>
        <dbReference type="ARBA" id="ARBA00048989"/>
    </source>
</evidence>
<keyword evidence="18 39" id="KW-0560">Oxidoreductase</keyword>
<comment type="catalytic activity">
    <reaction evidence="26">
        <text>hypotaurine + NADH + O2 + H(+) = taurine + NAD(+) + H2O</text>
        <dbReference type="Rhea" id="RHEA:74111"/>
        <dbReference type="ChEBI" id="CHEBI:15377"/>
        <dbReference type="ChEBI" id="CHEBI:15378"/>
        <dbReference type="ChEBI" id="CHEBI:15379"/>
        <dbReference type="ChEBI" id="CHEBI:57540"/>
        <dbReference type="ChEBI" id="CHEBI:57853"/>
        <dbReference type="ChEBI" id="CHEBI:57945"/>
        <dbReference type="ChEBI" id="CHEBI:507393"/>
        <dbReference type="EC" id="1.14.13.8"/>
    </reaction>
    <physiologicalReaction direction="left-to-right" evidence="26">
        <dbReference type="Rhea" id="RHEA:74112"/>
    </physiologicalReaction>
</comment>
<keyword evidence="17 40" id="KW-1133">Transmembrane helix</keyword>
<reference evidence="43" key="1">
    <citation type="submission" date="2022-08" db="UniProtKB">
        <authorList>
            <consortium name="EnsemblMetazoa"/>
        </authorList>
    </citation>
    <scope>IDENTIFICATION</scope>
    <source>
        <strain evidence="43">05x7-T-G4-1.051#20</strain>
    </source>
</reference>
<dbReference type="InterPro" id="IPR000960">
    <property type="entry name" value="Flavin_mOase"/>
</dbReference>
<evidence type="ECO:0000256" key="26">
    <source>
        <dbReference type="ARBA" id="ARBA00047338"/>
    </source>
</evidence>
<dbReference type="GO" id="GO:0034899">
    <property type="term" value="F:trimethylamine monooxygenase activity"/>
    <property type="evidence" value="ECO:0007669"/>
    <property type="project" value="UniProtKB-EC"/>
</dbReference>
<evidence type="ECO:0000256" key="37">
    <source>
        <dbReference type="ARBA" id="ARBA00049443"/>
    </source>
</evidence>
<dbReference type="GO" id="GO:0006629">
    <property type="term" value="P:lipid metabolic process"/>
    <property type="evidence" value="ECO:0007669"/>
    <property type="project" value="UniProtKB-KW"/>
</dbReference>
<comment type="subcellular location">
    <subcellularLocation>
        <location evidence="3">Endoplasmic reticulum membrane</location>
        <topology evidence="3">Single-pass membrane protein</topology>
    </subcellularLocation>
    <subcellularLocation>
        <location evidence="4">Microsome membrane</location>
    </subcellularLocation>
</comment>
<evidence type="ECO:0000256" key="2">
    <source>
        <dbReference type="ARBA" id="ARBA00004071"/>
    </source>
</evidence>
<comment type="function">
    <text evidence="2">Alpha-L-fucosidase is responsible for hydrolyzing the alpha-1,6-linked fucose joined to the reducing-end N-acetylglucosamine of the carbohydrate moieties of glycoproteins.</text>
</comment>
<evidence type="ECO:0000256" key="7">
    <source>
        <dbReference type="ARBA" id="ARBA00022481"/>
    </source>
</evidence>
<dbReference type="EnsemblMetazoa" id="G29443.3">
    <property type="protein sequence ID" value="G29443.3:cds"/>
    <property type="gene ID" value="G29443"/>
</dbReference>
<feature type="domain" description="Glycoside hydrolase family 29 N-terminal" evidence="41">
    <location>
        <begin position="544"/>
        <end position="875"/>
    </location>
</feature>
<keyword evidence="8" id="KW-0597">Phosphoprotein</keyword>
<keyword evidence="44" id="KW-1185">Reference proteome</keyword>
<dbReference type="PRINTS" id="PR01125">
    <property type="entry name" value="FMOXYGENASE5"/>
</dbReference>
<dbReference type="AlphaFoldDB" id="A0A8W8LWI9"/>
<feature type="domain" description="Alpha-L-fucosidase C-terminal" evidence="42">
    <location>
        <begin position="886"/>
        <end position="973"/>
    </location>
</feature>
<keyword evidence="11" id="KW-0732">Signal</keyword>
<keyword evidence="19 39" id="KW-0503">Monooxygenase</keyword>
<dbReference type="Gene3D" id="3.50.50.60">
    <property type="entry name" value="FAD/NAD(P)-binding domain"/>
    <property type="match status" value="3"/>
</dbReference>
<evidence type="ECO:0000256" key="15">
    <source>
        <dbReference type="ARBA" id="ARBA00022848"/>
    </source>
</evidence>
<evidence type="ECO:0000256" key="19">
    <source>
        <dbReference type="ARBA" id="ARBA00023033"/>
    </source>
</evidence>
<evidence type="ECO:0000256" key="23">
    <source>
        <dbReference type="ARBA" id="ARBA00023295"/>
    </source>
</evidence>
<comment type="catalytic activity">
    <reaction evidence="33">
        <text>trimethylamine + NADPH + O2 = trimethylamine N-oxide + NADP(+) + H2O</text>
        <dbReference type="Rhea" id="RHEA:31979"/>
        <dbReference type="ChEBI" id="CHEBI:15377"/>
        <dbReference type="ChEBI" id="CHEBI:15379"/>
        <dbReference type="ChEBI" id="CHEBI:15724"/>
        <dbReference type="ChEBI" id="CHEBI:57783"/>
        <dbReference type="ChEBI" id="CHEBI:58349"/>
        <dbReference type="ChEBI" id="CHEBI:58389"/>
        <dbReference type="EC" id="1.14.13.148"/>
    </reaction>
    <physiologicalReaction direction="left-to-right" evidence="33">
        <dbReference type="Rhea" id="RHEA:31980"/>
    </physiologicalReaction>
</comment>
<feature type="transmembrane region" description="Helical" evidence="40">
    <location>
        <begin position="517"/>
        <end position="544"/>
    </location>
</feature>
<dbReference type="SUPFAM" id="SSF51445">
    <property type="entry name" value="(Trans)glycosidases"/>
    <property type="match status" value="1"/>
</dbReference>
<evidence type="ECO:0000256" key="30">
    <source>
        <dbReference type="ARBA" id="ARBA00047864"/>
    </source>
</evidence>
<keyword evidence="13" id="KW-0256">Endoplasmic reticulum</keyword>
<keyword evidence="12" id="KW-0378">Hydrolase</keyword>
<comment type="catalytic activity">
    <reaction evidence="35">
        <text>(2E)-geranial + NADPH + O2 + H(+) = (1E)-2,6-dimethylhepta-1,5-dien-1-yl formate + NADP(+) + H2O</text>
        <dbReference type="Rhea" id="RHEA:54860"/>
        <dbReference type="ChEBI" id="CHEBI:15377"/>
        <dbReference type="ChEBI" id="CHEBI:15378"/>
        <dbReference type="ChEBI" id="CHEBI:15379"/>
        <dbReference type="ChEBI" id="CHEBI:16980"/>
        <dbReference type="ChEBI" id="CHEBI:57783"/>
        <dbReference type="ChEBI" id="CHEBI:58349"/>
        <dbReference type="ChEBI" id="CHEBI:138375"/>
    </reaction>
    <physiologicalReaction direction="left-to-right" evidence="35">
        <dbReference type="Rhea" id="RHEA:54861"/>
    </physiologicalReaction>
</comment>
<dbReference type="GO" id="GO:0016174">
    <property type="term" value="F:NAD(P)H oxidase H2O2-forming activity"/>
    <property type="evidence" value="ECO:0007669"/>
    <property type="project" value="UniProtKB-EC"/>
</dbReference>
<evidence type="ECO:0000256" key="40">
    <source>
        <dbReference type="SAM" id="Phobius"/>
    </source>
</evidence>
<dbReference type="InterPro" id="IPR013780">
    <property type="entry name" value="Glyco_hydro_b"/>
</dbReference>
<evidence type="ECO:0000256" key="33">
    <source>
        <dbReference type="ARBA" id="ARBA00048088"/>
    </source>
</evidence>
<evidence type="ECO:0000256" key="29">
    <source>
        <dbReference type="ARBA" id="ARBA00047855"/>
    </source>
</evidence>
<comment type="catalytic activity">
    <reaction evidence="32">
        <text>hypotaurine + NADPH + O2 + H(+) = taurine + NADP(+) + H2O</text>
        <dbReference type="Rhea" id="RHEA:69819"/>
        <dbReference type="ChEBI" id="CHEBI:15377"/>
        <dbReference type="ChEBI" id="CHEBI:15378"/>
        <dbReference type="ChEBI" id="CHEBI:15379"/>
        <dbReference type="ChEBI" id="CHEBI:57783"/>
        <dbReference type="ChEBI" id="CHEBI:57853"/>
        <dbReference type="ChEBI" id="CHEBI:58349"/>
        <dbReference type="ChEBI" id="CHEBI:507393"/>
        <dbReference type="EC" id="1.14.13.8"/>
    </reaction>
    <physiologicalReaction direction="left-to-right" evidence="32">
        <dbReference type="Rhea" id="RHEA:69820"/>
    </physiologicalReaction>
</comment>
<keyword evidence="14 39" id="KW-0274">FAD</keyword>
<evidence type="ECO:0000256" key="1">
    <source>
        <dbReference type="ARBA" id="ARBA00001974"/>
    </source>
</evidence>
<dbReference type="Gene3D" id="3.20.20.80">
    <property type="entry name" value="Glycosidases"/>
    <property type="match status" value="1"/>
</dbReference>
<comment type="catalytic activity">
    <reaction evidence="37">
        <text>N,N-dimethylaniline + NADPH + O2 + H(+) = N,N-dimethylaniline N-oxide + NADP(+) + H2O</text>
        <dbReference type="Rhea" id="RHEA:24468"/>
        <dbReference type="ChEBI" id="CHEBI:15377"/>
        <dbReference type="ChEBI" id="CHEBI:15378"/>
        <dbReference type="ChEBI" id="CHEBI:15379"/>
        <dbReference type="ChEBI" id="CHEBI:16269"/>
        <dbReference type="ChEBI" id="CHEBI:17735"/>
        <dbReference type="ChEBI" id="CHEBI:57783"/>
        <dbReference type="ChEBI" id="CHEBI:58349"/>
        <dbReference type="EC" id="1.14.13.8"/>
    </reaction>
    <physiologicalReaction direction="left-to-right" evidence="37">
        <dbReference type="Rhea" id="RHEA:24469"/>
    </physiologicalReaction>
</comment>
<feature type="transmembrane region" description="Helical" evidence="40">
    <location>
        <begin position="565"/>
        <end position="587"/>
    </location>
</feature>
<dbReference type="PRINTS" id="PR00370">
    <property type="entry name" value="FMOXYGENASE"/>
</dbReference>
<evidence type="ECO:0000256" key="3">
    <source>
        <dbReference type="ARBA" id="ARBA00004389"/>
    </source>
</evidence>
<dbReference type="FunFam" id="3.50.50.60:FF:000159">
    <property type="entry name" value="Dimethylaniline monooxygenase [N-oxide-forming]"/>
    <property type="match status" value="1"/>
</dbReference>
<protein>
    <recommendedName>
        <fullName evidence="39">Flavin-containing monooxygenase</fullName>
        <ecNumber evidence="39">1.-.-.-</ecNumber>
    </recommendedName>
</protein>
<dbReference type="GO" id="GO:0050661">
    <property type="term" value="F:NADP binding"/>
    <property type="evidence" value="ECO:0007669"/>
    <property type="project" value="InterPro"/>
</dbReference>
<dbReference type="InterPro" id="IPR002257">
    <property type="entry name" value="Flavin_mOase_5"/>
</dbReference>
<dbReference type="Gene3D" id="2.60.40.1180">
    <property type="entry name" value="Golgi alpha-mannosidase II"/>
    <property type="match status" value="1"/>
</dbReference>
<comment type="catalytic activity">
    <reaction evidence="38">
        <text>octan-3-one + NADPH + O2 + H(+) = pentyl propanoate + NADP(+) + H2O</text>
        <dbReference type="Rhea" id="RHEA:54840"/>
        <dbReference type="ChEBI" id="CHEBI:15377"/>
        <dbReference type="ChEBI" id="CHEBI:15378"/>
        <dbReference type="ChEBI" id="CHEBI:15379"/>
        <dbReference type="ChEBI" id="CHEBI:57783"/>
        <dbReference type="ChEBI" id="CHEBI:58349"/>
        <dbReference type="ChEBI" id="CHEBI:80946"/>
        <dbReference type="ChEBI" id="CHEBI:87373"/>
    </reaction>
    <physiologicalReaction direction="left-to-right" evidence="38">
        <dbReference type="Rhea" id="RHEA:54841"/>
    </physiologicalReaction>
</comment>
<comment type="catalytic activity">
    <reaction evidence="34">
        <text>octan-3-one + NADPH + O2 + H(+) = ethyl hexanoate + NADP(+) + H2O</text>
        <dbReference type="Rhea" id="RHEA:54856"/>
        <dbReference type="ChEBI" id="CHEBI:15377"/>
        <dbReference type="ChEBI" id="CHEBI:15378"/>
        <dbReference type="ChEBI" id="CHEBI:15379"/>
        <dbReference type="ChEBI" id="CHEBI:57783"/>
        <dbReference type="ChEBI" id="CHEBI:58349"/>
        <dbReference type="ChEBI" id="CHEBI:80946"/>
        <dbReference type="ChEBI" id="CHEBI:86055"/>
    </reaction>
    <physiologicalReaction direction="left-to-right" evidence="34">
        <dbReference type="Rhea" id="RHEA:54857"/>
    </physiologicalReaction>
</comment>
<evidence type="ECO:0000313" key="44">
    <source>
        <dbReference type="Proteomes" id="UP000005408"/>
    </source>
</evidence>
<comment type="catalytic activity">
    <reaction evidence="30">
        <text>NADPH + O2 + H(+) = H2O2 + NADP(+)</text>
        <dbReference type="Rhea" id="RHEA:11260"/>
        <dbReference type="ChEBI" id="CHEBI:15378"/>
        <dbReference type="ChEBI" id="CHEBI:15379"/>
        <dbReference type="ChEBI" id="CHEBI:16240"/>
        <dbReference type="ChEBI" id="CHEBI:57783"/>
        <dbReference type="ChEBI" id="CHEBI:58349"/>
        <dbReference type="EC" id="1.6.3.1"/>
    </reaction>
    <physiologicalReaction direction="left-to-right" evidence="30">
        <dbReference type="Rhea" id="RHEA:11261"/>
    </physiologicalReaction>
</comment>